<comment type="caution">
    <text evidence="1">The sequence shown here is derived from an EMBL/GenBank/DDBJ whole genome shotgun (WGS) entry which is preliminary data.</text>
</comment>
<dbReference type="EMBL" id="JBGNUJ010000012">
    <property type="protein sequence ID" value="KAL3952713.1"/>
    <property type="molecule type" value="Genomic_DNA"/>
</dbReference>
<organism evidence="1 2">
    <name type="scientific">Purpureocillium lilacinum</name>
    <name type="common">Paecilomyces lilacinus</name>
    <dbReference type="NCBI Taxonomy" id="33203"/>
    <lineage>
        <taxon>Eukaryota</taxon>
        <taxon>Fungi</taxon>
        <taxon>Dikarya</taxon>
        <taxon>Ascomycota</taxon>
        <taxon>Pezizomycotina</taxon>
        <taxon>Sordariomycetes</taxon>
        <taxon>Hypocreomycetidae</taxon>
        <taxon>Hypocreales</taxon>
        <taxon>Ophiocordycipitaceae</taxon>
        <taxon>Purpureocillium</taxon>
    </lineage>
</organism>
<reference evidence="1" key="1">
    <citation type="submission" date="2024-12" db="EMBL/GenBank/DDBJ databases">
        <title>Comparative genomics and development of molecular markers within Purpureocillium lilacinum and among Purpureocillium species.</title>
        <authorList>
            <person name="Yeh Z.-Y."/>
            <person name="Ni N.-T."/>
            <person name="Lo P.-H."/>
            <person name="Mushyakhwo K."/>
            <person name="Lin C.-F."/>
            <person name="Nai Y.-S."/>
        </authorList>
    </citation>
    <scope>NUCLEOTIDE SEQUENCE</scope>
    <source>
        <strain evidence="1">NCHU-NPUST-175</strain>
    </source>
</reference>
<evidence type="ECO:0000313" key="2">
    <source>
        <dbReference type="Proteomes" id="UP001638806"/>
    </source>
</evidence>
<accession>A0ACC4D9N2</accession>
<sequence>MAARNGQPTSDDPLLTQMLPHPLPEVTLGGHNLVANERSGVENSDFGNAGTVMASTYKPIDFLQIGLPLPFPSKVENIMAVEWLSLLRHTLGMRRLRTPSPDRGRARPRSELAAWYYRLIALIIDEDREVYPEDFDADLSDIDEVDETANGIATRETPIVNAASKR</sequence>
<gene>
    <name evidence="1" type="ORF">ACCO45_012656</name>
</gene>
<proteinExistence type="predicted"/>
<keyword evidence="2" id="KW-1185">Reference proteome</keyword>
<evidence type="ECO:0000313" key="1">
    <source>
        <dbReference type="EMBL" id="KAL3952713.1"/>
    </source>
</evidence>
<dbReference type="Proteomes" id="UP001638806">
    <property type="component" value="Unassembled WGS sequence"/>
</dbReference>
<name>A0ACC4D9N2_PURLI</name>
<protein>
    <submittedName>
        <fullName evidence="1">Uncharacterized protein</fullName>
    </submittedName>
</protein>